<comment type="caution">
    <text evidence="3">The sequence shown here is derived from an EMBL/GenBank/DDBJ whole genome shotgun (WGS) entry which is preliminary data.</text>
</comment>
<feature type="transmembrane region" description="Helical" evidence="1">
    <location>
        <begin position="63"/>
        <end position="81"/>
    </location>
</feature>
<evidence type="ECO:0000313" key="3">
    <source>
        <dbReference type="EMBL" id="MFC6725330.1"/>
    </source>
</evidence>
<evidence type="ECO:0000313" key="4">
    <source>
        <dbReference type="Proteomes" id="UP001596328"/>
    </source>
</evidence>
<dbReference type="AlphaFoldDB" id="A0ABD5S144"/>
<feature type="domain" description="DUF8006" evidence="2">
    <location>
        <begin position="1"/>
        <end position="81"/>
    </location>
</feature>
<dbReference type="InterPro" id="IPR058319">
    <property type="entry name" value="DUF8006"/>
</dbReference>
<reference evidence="3 4" key="1">
    <citation type="journal article" date="2019" name="Int. J. Syst. Evol. Microbiol.">
        <title>The Global Catalogue of Microorganisms (GCM) 10K type strain sequencing project: providing services to taxonomists for standard genome sequencing and annotation.</title>
        <authorList>
            <consortium name="The Broad Institute Genomics Platform"/>
            <consortium name="The Broad Institute Genome Sequencing Center for Infectious Disease"/>
            <person name="Wu L."/>
            <person name="Ma J."/>
        </authorList>
    </citation>
    <scope>NUCLEOTIDE SEQUENCE [LARGE SCALE GENOMIC DNA]</scope>
    <source>
        <strain evidence="3 4">NBRC 111368</strain>
    </source>
</reference>
<evidence type="ECO:0000256" key="1">
    <source>
        <dbReference type="SAM" id="Phobius"/>
    </source>
</evidence>
<protein>
    <recommendedName>
        <fullName evidence="2">DUF8006 domain-containing protein</fullName>
    </recommendedName>
</protein>
<dbReference type="Proteomes" id="UP001596328">
    <property type="component" value="Unassembled WGS sequence"/>
</dbReference>
<organism evidence="3 4">
    <name type="scientific">Halobium palmae</name>
    <dbReference type="NCBI Taxonomy" id="1776492"/>
    <lineage>
        <taxon>Archaea</taxon>
        <taxon>Methanobacteriati</taxon>
        <taxon>Methanobacteriota</taxon>
        <taxon>Stenosarchaea group</taxon>
        <taxon>Halobacteria</taxon>
        <taxon>Halobacteriales</taxon>
        <taxon>Haloferacaceae</taxon>
        <taxon>Halobium</taxon>
    </lineage>
</organism>
<name>A0ABD5S144_9EURY</name>
<dbReference type="Pfam" id="PF26028">
    <property type="entry name" value="DUF8006"/>
    <property type="match status" value="1"/>
</dbReference>
<gene>
    <name evidence="3" type="ORF">ACFQE1_13315</name>
</gene>
<keyword evidence="1" id="KW-1133">Transmembrane helix</keyword>
<keyword evidence="1" id="KW-0472">Membrane</keyword>
<keyword evidence="1" id="KW-0812">Transmembrane</keyword>
<proteinExistence type="predicted"/>
<feature type="transmembrane region" description="Helical" evidence="1">
    <location>
        <begin position="39"/>
        <end position="57"/>
    </location>
</feature>
<accession>A0ABD5S144</accession>
<feature type="transmembrane region" description="Helical" evidence="1">
    <location>
        <begin position="12"/>
        <end position="32"/>
    </location>
</feature>
<evidence type="ECO:0000259" key="2">
    <source>
        <dbReference type="Pfam" id="PF26028"/>
    </source>
</evidence>
<sequence>MLPLQLVDSFLLNYNVGQALLLVFVLTTLALLPLKSMKALALNTIVFGVVFLATPQSLVPPHYMFLGISLVVVGPMLFVMGD</sequence>
<dbReference type="EMBL" id="JBHSWU010000478">
    <property type="protein sequence ID" value="MFC6725330.1"/>
    <property type="molecule type" value="Genomic_DNA"/>
</dbReference>
<keyword evidence="4" id="KW-1185">Reference proteome</keyword>